<dbReference type="SUPFAM" id="SSF46561">
    <property type="entry name" value="Ribosomal protein L29 (L29p)"/>
    <property type="match status" value="1"/>
</dbReference>
<keyword evidence="8" id="KW-0687">Ribonucleoprotein</keyword>
<keyword evidence="7 12" id="KW-0689">Ribosomal protein</keyword>
<dbReference type="InterPro" id="IPR036049">
    <property type="entry name" value="Ribosomal_uL29_sf"/>
</dbReference>
<name>A0A1D6HF36_MAIZE</name>
<dbReference type="NCBIfam" id="TIGR00012">
    <property type="entry name" value="L29"/>
    <property type="match status" value="1"/>
</dbReference>
<dbReference type="STRING" id="4577.A0A1D6HF36"/>
<evidence type="ECO:0000256" key="5">
    <source>
        <dbReference type="ARBA" id="ARBA00022640"/>
    </source>
</evidence>
<gene>
    <name evidence="12" type="ORF">ZEAMMB73_Zm00001d017489</name>
</gene>
<dbReference type="AlphaFoldDB" id="A0A1D6HF36"/>
<reference evidence="13" key="3">
    <citation type="submission" date="2019-07" db="EMBL/GenBank/DDBJ databases">
        <authorList>
            <person name="Seetharam A."/>
            <person name="Woodhouse M."/>
            <person name="Cannon E."/>
        </authorList>
    </citation>
    <scope>NUCLEOTIDE SEQUENCE [LARGE SCALE GENOMIC DNA]</scope>
    <source>
        <strain evidence="13">cv. B73</strain>
    </source>
</reference>
<evidence type="ECO:0000256" key="9">
    <source>
        <dbReference type="ARBA" id="ARBA00040028"/>
    </source>
</evidence>
<dbReference type="EMBL" id="CM000781">
    <property type="protein sequence ID" value="AQK73256.1"/>
    <property type="molecule type" value="Genomic_DNA"/>
</dbReference>
<proteinExistence type="inferred from homology"/>
<dbReference type="OMA" id="SSFHGIK"/>
<reference evidence="13" key="4">
    <citation type="submission" date="2021-05" db="UniProtKB">
        <authorList>
            <consortium name="EnsemblPlants"/>
        </authorList>
    </citation>
    <scope>IDENTIFICATION</scope>
    <source>
        <strain evidence="13">cv. B73</strain>
    </source>
</reference>
<comment type="similarity">
    <text evidence="2">Belongs to the universal ribosomal protein uL29 family.</text>
</comment>
<evidence type="ECO:0000256" key="6">
    <source>
        <dbReference type="ARBA" id="ARBA00022946"/>
    </source>
</evidence>
<dbReference type="InterPro" id="IPR001854">
    <property type="entry name" value="Ribosomal_uL29"/>
</dbReference>
<evidence type="ECO:0000256" key="4">
    <source>
        <dbReference type="ARBA" id="ARBA00022528"/>
    </source>
</evidence>
<evidence type="ECO:0000256" key="3">
    <source>
        <dbReference type="ARBA" id="ARBA00011838"/>
    </source>
</evidence>
<sequence>MVAMAKREQELEEIRAMTTEQMEEEVVDLRGELFLLRLKRSARQEFKNSEFSRMRKRIAPMLTVKREREIEQGINKRLSRKLDRKWKQSIVVRPPPSLRGNKEE</sequence>
<evidence type="ECO:0000256" key="2">
    <source>
        <dbReference type="ARBA" id="ARBA00009254"/>
    </source>
</evidence>
<dbReference type="GO" id="GO:1990904">
    <property type="term" value="C:ribonucleoprotein complex"/>
    <property type="evidence" value="ECO:0007669"/>
    <property type="project" value="UniProtKB-KW"/>
</dbReference>
<evidence type="ECO:0000256" key="10">
    <source>
        <dbReference type="ARBA" id="ARBA00042960"/>
    </source>
</evidence>
<dbReference type="HAMAP" id="MF_00374">
    <property type="entry name" value="Ribosomal_uL29"/>
    <property type="match status" value="1"/>
</dbReference>
<dbReference type="GO" id="GO:0009507">
    <property type="term" value="C:chloroplast"/>
    <property type="evidence" value="ECO:0007669"/>
    <property type="project" value="UniProtKB-SubCell"/>
</dbReference>
<evidence type="ECO:0000313" key="13">
    <source>
        <dbReference type="EnsemblPlants" id="Zm00001eb249540_P001"/>
    </source>
</evidence>
<evidence type="ECO:0000313" key="14">
    <source>
        <dbReference type="Proteomes" id="UP000007305"/>
    </source>
</evidence>
<dbReference type="SMR" id="A0A1D6HF36"/>
<keyword evidence="4" id="KW-0150">Chloroplast</keyword>
<dbReference type="PANTHER" id="PTHR10916:SF0">
    <property type="entry name" value="LARGE RIBOSOMAL SUBUNIT PROTEIN UL29C"/>
    <property type="match status" value="1"/>
</dbReference>
<dbReference type="Gramene" id="Zm00001eb249540_T001">
    <property type="protein sequence ID" value="Zm00001eb249540_P001"/>
    <property type="gene ID" value="Zm00001eb249540"/>
</dbReference>
<dbReference type="FunFam" id="1.10.287.310:FF:000004">
    <property type="entry name" value="50S ribosomal protein L29, chloroplastic"/>
    <property type="match status" value="1"/>
</dbReference>
<evidence type="ECO:0000313" key="12">
    <source>
        <dbReference type="EMBL" id="AQK73256.1"/>
    </source>
</evidence>
<dbReference type="Pfam" id="PF00831">
    <property type="entry name" value="Ribosomal_L29"/>
    <property type="match status" value="1"/>
</dbReference>
<dbReference type="PANTHER" id="PTHR10916">
    <property type="entry name" value="60S RIBOSOMAL PROTEIN L35/50S RIBOSOMAL PROTEIN L29"/>
    <property type="match status" value="1"/>
</dbReference>
<reference evidence="12" key="2">
    <citation type="submission" date="2015-12" db="EMBL/GenBank/DDBJ databases">
        <title>Update maize B73 reference genome by single molecule sequencing technologies.</title>
        <authorList>
            <consortium name="Maize Genome Sequencing Project"/>
            <person name="Ware D."/>
        </authorList>
    </citation>
    <scope>NUCLEOTIDE SEQUENCE</scope>
    <source>
        <tissue evidence="12">Seedling</tissue>
    </source>
</reference>
<dbReference type="Proteomes" id="UP000007305">
    <property type="component" value="Chromosome 5"/>
</dbReference>
<dbReference type="GO" id="GO:0005840">
    <property type="term" value="C:ribosome"/>
    <property type="evidence" value="ECO:0007669"/>
    <property type="project" value="UniProtKB-KW"/>
</dbReference>
<dbReference type="Gene3D" id="1.10.287.310">
    <property type="match status" value="1"/>
</dbReference>
<keyword evidence="6" id="KW-0809">Transit peptide</keyword>
<dbReference type="EnsemblPlants" id="Zm00001eb249540_T001">
    <property type="protein sequence ID" value="Zm00001eb249540_P001"/>
    <property type="gene ID" value="Zm00001eb249540"/>
</dbReference>
<comment type="subcellular location">
    <subcellularLocation>
        <location evidence="1">Plastid</location>
        <location evidence="1">Chloroplast</location>
    </subcellularLocation>
</comment>
<dbReference type="GO" id="GO:0003735">
    <property type="term" value="F:structural constituent of ribosome"/>
    <property type="evidence" value="ECO:0007669"/>
    <property type="project" value="InterPro"/>
</dbReference>
<keyword evidence="14" id="KW-1185">Reference proteome</keyword>
<evidence type="ECO:0000256" key="11">
    <source>
        <dbReference type="ARBA" id="ARBA00082774"/>
    </source>
</evidence>
<comment type="subunit">
    <text evidence="3">Part of the 50S ribosomal subunit.</text>
</comment>
<dbReference type="InterPro" id="IPR050063">
    <property type="entry name" value="Ribosomal_protein_uL29"/>
</dbReference>
<dbReference type="GO" id="GO:0006412">
    <property type="term" value="P:translation"/>
    <property type="evidence" value="ECO:0007669"/>
    <property type="project" value="InterPro"/>
</dbReference>
<protein>
    <recommendedName>
        <fullName evidence="9">Large ribosomal subunit protein uL29c</fullName>
    </recommendedName>
    <alternativeName>
        <fullName evidence="10">50S ribosomal protein L29, chloroplastic</fullName>
    </alternativeName>
    <alternativeName>
        <fullName evidence="11">CL29</fullName>
    </alternativeName>
</protein>
<evidence type="ECO:0000256" key="7">
    <source>
        <dbReference type="ARBA" id="ARBA00022980"/>
    </source>
</evidence>
<dbReference type="CDD" id="cd00427">
    <property type="entry name" value="Ribosomal_L29_HIP"/>
    <property type="match status" value="1"/>
</dbReference>
<keyword evidence="5" id="KW-0934">Plastid</keyword>
<organism evidence="13 14">
    <name type="scientific">Zea mays</name>
    <name type="common">Maize</name>
    <dbReference type="NCBI Taxonomy" id="4577"/>
    <lineage>
        <taxon>Eukaryota</taxon>
        <taxon>Viridiplantae</taxon>
        <taxon>Streptophyta</taxon>
        <taxon>Embryophyta</taxon>
        <taxon>Tracheophyta</taxon>
        <taxon>Spermatophyta</taxon>
        <taxon>Magnoliopsida</taxon>
        <taxon>Liliopsida</taxon>
        <taxon>Poales</taxon>
        <taxon>Poaceae</taxon>
        <taxon>PACMAD clade</taxon>
        <taxon>Panicoideae</taxon>
        <taxon>Andropogonodae</taxon>
        <taxon>Andropogoneae</taxon>
        <taxon>Tripsacinae</taxon>
        <taxon>Zea</taxon>
    </lineage>
</organism>
<evidence type="ECO:0000256" key="8">
    <source>
        <dbReference type="ARBA" id="ARBA00023274"/>
    </source>
</evidence>
<accession>A0A1D6HF36</accession>
<reference evidence="14" key="1">
    <citation type="journal article" date="2009" name="Science">
        <title>The B73 maize genome: complexity, diversity, and dynamics.</title>
        <authorList>
            <person name="Schnable P.S."/>
            <person name="Ware D."/>
            <person name="Fulton R.S."/>
            <person name="Stein J.C."/>
            <person name="Wei F."/>
            <person name="Pasternak S."/>
            <person name="Liang C."/>
            <person name="Zhang J."/>
            <person name="Fulton L."/>
            <person name="Graves T.A."/>
            <person name="Minx P."/>
            <person name="Reily A.D."/>
            <person name="Courtney L."/>
            <person name="Kruchowski S.S."/>
            <person name="Tomlinson C."/>
            <person name="Strong C."/>
            <person name="Delehaunty K."/>
            <person name="Fronick C."/>
            <person name="Courtney B."/>
            <person name="Rock S.M."/>
            <person name="Belter E."/>
            <person name="Du F."/>
            <person name="Kim K."/>
            <person name="Abbott R.M."/>
            <person name="Cotton M."/>
            <person name="Levy A."/>
            <person name="Marchetto P."/>
            <person name="Ochoa K."/>
            <person name="Jackson S.M."/>
            <person name="Gillam B."/>
            <person name="Chen W."/>
            <person name="Yan L."/>
            <person name="Higginbotham J."/>
            <person name="Cardenas M."/>
            <person name="Waligorski J."/>
            <person name="Applebaum E."/>
            <person name="Phelps L."/>
            <person name="Falcone J."/>
            <person name="Kanchi K."/>
            <person name="Thane T."/>
            <person name="Scimone A."/>
            <person name="Thane N."/>
            <person name="Henke J."/>
            <person name="Wang T."/>
            <person name="Ruppert J."/>
            <person name="Shah N."/>
            <person name="Rotter K."/>
            <person name="Hodges J."/>
            <person name="Ingenthron E."/>
            <person name="Cordes M."/>
            <person name="Kohlberg S."/>
            <person name="Sgro J."/>
            <person name="Delgado B."/>
            <person name="Mead K."/>
            <person name="Chinwalla A."/>
            <person name="Leonard S."/>
            <person name="Crouse K."/>
            <person name="Collura K."/>
            <person name="Kudrna D."/>
            <person name="Currie J."/>
            <person name="He R."/>
            <person name="Angelova A."/>
            <person name="Rajasekar S."/>
            <person name="Mueller T."/>
            <person name="Lomeli R."/>
            <person name="Scara G."/>
            <person name="Ko A."/>
            <person name="Delaney K."/>
            <person name="Wissotski M."/>
            <person name="Lopez G."/>
            <person name="Campos D."/>
            <person name="Braidotti M."/>
            <person name="Ashley E."/>
            <person name="Golser W."/>
            <person name="Kim H."/>
            <person name="Lee S."/>
            <person name="Lin J."/>
            <person name="Dujmic Z."/>
            <person name="Kim W."/>
            <person name="Talag J."/>
            <person name="Zuccolo A."/>
            <person name="Fan C."/>
            <person name="Sebastian A."/>
            <person name="Kramer M."/>
            <person name="Spiegel L."/>
            <person name="Nascimento L."/>
            <person name="Zutavern T."/>
            <person name="Miller B."/>
            <person name="Ambroise C."/>
            <person name="Muller S."/>
            <person name="Spooner W."/>
            <person name="Narechania A."/>
            <person name="Ren L."/>
            <person name="Wei S."/>
            <person name="Kumari S."/>
            <person name="Faga B."/>
            <person name="Levy M.J."/>
            <person name="McMahan L."/>
            <person name="Van Buren P."/>
            <person name="Vaughn M.W."/>
            <person name="Ying K."/>
            <person name="Yeh C.-T."/>
            <person name="Emrich S.J."/>
            <person name="Jia Y."/>
            <person name="Kalyanaraman A."/>
            <person name="Hsia A.-P."/>
            <person name="Barbazuk W.B."/>
            <person name="Baucom R.S."/>
            <person name="Brutnell T.P."/>
            <person name="Carpita N.C."/>
            <person name="Chaparro C."/>
            <person name="Chia J.-M."/>
            <person name="Deragon J.-M."/>
            <person name="Estill J.C."/>
            <person name="Fu Y."/>
            <person name="Jeddeloh J.A."/>
            <person name="Han Y."/>
            <person name="Lee H."/>
            <person name="Li P."/>
            <person name="Lisch D.R."/>
            <person name="Liu S."/>
            <person name="Liu Z."/>
            <person name="Nagel D.H."/>
            <person name="McCann M.C."/>
            <person name="SanMiguel P."/>
            <person name="Myers A.M."/>
            <person name="Nettleton D."/>
            <person name="Nguyen J."/>
            <person name="Penning B.W."/>
            <person name="Ponnala L."/>
            <person name="Schneider K.L."/>
            <person name="Schwartz D.C."/>
            <person name="Sharma A."/>
            <person name="Soderlund C."/>
            <person name="Springer N.M."/>
            <person name="Sun Q."/>
            <person name="Wang H."/>
            <person name="Waterman M."/>
            <person name="Westerman R."/>
            <person name="Wolfgruber T.K."/>
            <person name="Yang L."/>
            <person name="Yu Y."/>
            <person name="Zhang L."/>
            <person name="Zhou S."/>
            <person name="Zhu Q."/>
            <person name="Bennetzen J.L."/>
            <person name="Dawe R.K."/>
            <person name="Jiang J."/>
            <person name="Jiang N."/>
            <person name="Presting G.G."/>
            <person name="Wessler S.R."/>
            <person name="Aluru S."/>
            <person name="Martienssen R.A."/>
            <person name="Clifton S.W."/>
            <person name="McCombie W.R."/>
            <person name="Wing R.A."/>
            <person name="Wilson R.K."/>
        </authorList>
    </citation>
    <scope>NUCLEOTIDE SEQUENCE [LARGE SCALE GENOMIC DNA]</scope>
    <source>
        <strain evidence="14">cv. B73</strain>
    </source>
</reference>
<evidence type="ECO:0000256" key="1">
    <source>
        <dbReference type="ARBA" id="ARBA00004229"/>
    </source>
</evidence>